<evidence type="ECO:0000256" key="1">
    <source>
        <dbReference type="ARBA" id="ARBA00022714"/>
    </source>
</evidence>
<evidence type="ECO:0000256" key="6">
    <source>
        <dbReference type="ARBA" id="ARBA00023063"/>
    </source>
</evidence>
<evidence type="ECO:0000313" key="9">
    <source>
        <dbReference type="Proteomes" id="UP000305675"/>
    </source>
</evidence>
<dbReference type="InterPro" id="IPR012748">
    <property type="entry name" value="Rieske-like_NirD"/>
</dbReference>
<keyword evidence="3" id="KW-0560">Oxidoreductase</keyword>
<dbReference type="PANTHER" id="PTHR40562">
    <property type="match status" value="1"/>
</dbReference>
<evidence type="ECO:0000313" key="8">
    <source>
        <dbReference type="EMBL" id="TKB51801.1"/>
    </source>
</evidence>
<dbReference type="RefSeq" id="WP_136864706.1">
    <property type="nucleotide sequence ID" value="NZ_SWCJ01000017.1"/>
</dbReference>
<evidence type="ECO:0000256" key="4">
    <source>
        <dbReference type="ARBA" id="ARBA00023004"/>
    </source>
</evidence>
<dbReference type="NCBIfam" id="TIGR02378">
    <property type="entry name" value="nirD_assim_sml"/>
    <property type="match status" value="1"/>
</dbReference>
<name>A0A4U1BJS0_9GAMM</name>
<dbReference type="Proteomes" id="UP000305675">
    <property type="component" value="Unassembled WGS sequence"/>
</dbReference>
<dbReference type="CDD" id="cd03529">
    <property type="entry name" value="Rieske_NirD"/>
    <property type="match status" value="1"/>
</dbReference>
<evidence type="ECO:0000259" key="7">
    <source>
        <dbReference type="PROSITE" id="PS51296"/>
    </source>
</evidence>
<keyword evidence="9" id="KW-1185">Reference proteome</keyword>
<keyword evidence="4" id="KW-0408">Iron</keyword>
<comment type="caution">
    <text evidence="8">The sequence shown here is derived from an EMBL/GenBank/DDBJ whole genome shotgun (WGS) entry which is preliminary data.</text>
</comment>
<dbReference type="AlphaFoldDB" id="A0A4U1BJS0"/>
<keyword evidence="2" id="KW-0479">Metal-binding</keyword>
<keyword evidence="1" id="KW-0001">2Fe-2S</keyword>
<sequence length="111" mass="12250">MSRYAPEWQDICALNDLSPDCGVCALLDNKQVAIFYLSNGDLYAISNHDPLGKANVMSRGLIADINGIATVSSPLYRHHYRLDSGQCLQDDSICVPTYPVRAVDGRVQLQH</sequence>
<evidence type="ECO:0000256" key="5">
    <source>
        <dbReference type="ARBA" id="ARBA00023014"/>
    </source>
</evidence>
<dbReference type="PROSITE" id="PS51300">
    <property type="entry name" value="NIRD"/>
    <property type="match status" value="1"/>
</dbReference>
<dbReference type="PANTHER" id="PTHR40562:SF1">
    <property type="entry name" value="NITRITE REDUCTASE (NADH) SMALL SUBUNIT"/>
    <property type="match status" value="1"/>
</dbReference>
<keyword evidence="6" id="KW-0534">Nitrate assimilation</keyword>
<dbReference type="PROSITE" id="PS51296">
    <property type="entry name" value="RIESKE"/>
    <property type="match status" value="1"/>
</dbReference>
<protein>
    <submittedName>
        <fullName evidence="8">Nitrite reductase small subunit NirD</fullName>
    </submittedName>
</protein>
<proteinExistence type="predicted"/>
<evidence type="ECO:0000256" key="3">
    <source>
        <dbReference type="ARBA" id="ARBA00023002"/>
    </source>
</evidence>
<dbReference type="Gene3D" id="2.102.10.10">
    <property type="entry name" value="Rieske [2Fe-2S] iron-sulphur domain"/>
    <property type="match status" value="1"/>
</dbReference>
<dbReference type="SUPFAM" id="SSF50022">
    <property type="entry name" value="ISP domain"/>
    <property type="match status" value="1"/>
</dbReference>
<dbReference type="OrthoDB" id="516687at2"/>
<dbReference type="GO" id="GO:0046872">
    <property type="term" value="F:metal ion binding"/>
    <property type="evidence" value="ECO:0007669"/>
    <property type="project" value="UniProtKB-KW"/>
</dbReference>
<organism evidence="8 9">
    <name type="scientific">Ferrimonas aestuarii</name>
    <dbReference type="NCBI Taxonomy" id="2569539"/>
    <lineage>
        <taxon>Bacteria</taxon>
        <taxon>Pseudomonadati</taxon>
        <taxon>Pseudomonadota</taxon>
        <taxon>Gammaproteobacteria</taxon>
        <taxon>Alteromonadales</taxon>
        <taxon>Ferrimonadaceae</taxon>
        <taxon>Ferrimonas</taxon>
    </lineage>
</organism>
<dbReference type="InterPro" id="IPR017881">
    <property type="entry name" value="NirD"/>
</dbReference>
<gene>
    <name evidence="8" type="primary">nirD</name>
    <name evidence="8" type="ORF">FCL42_17395</name>
</gene>
<keyword evidence="5" id="KW-0411">Iron-sulfur</keyword>
<dbReference type="InterPro" id="IPR017941">
    <property type="entry name" value="Rieske_2Fe-2S"/>
</dbReference>
<feature type="domain" description="Rieske" evidence="7">
    <location>
        <begin position="9"/>
        <end position="109"/>
    </location>
</feature>
<dbReference type="InterPro" id="IPR036922">
    <property type="entry name" value="Rieske_2Fe-2S_sf"/>
</dbReference>
<reference evidence="8 9" key="1">
    <citation type="submission" date="2019-04" db="EMBL/GenBank/DDBJ databases">
        <authorList>
            <person name="Hwang J.C."/>
        </authorList>
    </citation>
    <scope>NUCLEOTIDE SEQUENCE [LARGE SCALE GENOMIC DNA]</scope>
    <source>
        <strain evidence="8 9">IMCC35002</strain>
    </source>
</reference>
<evidence type="ECO:0000256" key="2">
    <source>
        <dbReference type="ARBA" id="ARBA00022723"/>
    </source>
</evidence>
<dbReference type="GO" id="GO:0008942">
    <property type="term" value="F:nitrite reductase [NAD(P)H] activity"/>
    <property type="evidence" value="ECO:0007669"/>
    <property type="project" value="InterPro"/>
</dbReference>
<dbReference type="GO" id="GO:0051537">
    <property type="term" value="F:2 iron, 2 sulfur cluster binding"/>
    <property type="evidence" value="ECO:0007669"/>
    <property type="project" value="UniProtKB-KW"/>
</dbReference>
<dbReference type="GO" id="GO:0042128">
    <property type="term" value="P:nitrate assimilation"/>
    <property type="evidence" value="ECO:0007669"/>
    <property type="project" value="UniProtKB-KW"/>
</dbReference>
<accession>A0A4U1BJS0</accession>
<dbReference type="EMBL" id="SWCJ01000017">
    <property type="protein sequence ID" value="TKB51801.1"/>
    <property type="molecule type" value="Genomic_DNA"/>
</dbReference>
<dbReference type="Pfam" id="PF13806">
    <property type="entry name" value="Rieske_2"/>
    <property type="match status" value="1"/>
</dbReference>